<evidence type="ECO:0000256" key="9">
    <source>
        <dbReference type="ARBA" id="ARBA00022771"/>
    </source>
</evidence>
<evidence type="ECO:0000256" key="5">
    <source>
        <dbReference type="ARBA" id="ARBA00012483"/>
    </source>
</evidence>
<evidence type="ECO:0000256" key="17">
    <source>
        <dbReference type="SAM" id="Phobius"/>
    </source>
</evidence>
<evidence type="ECO:0000256" key="16">
    <source>
        <dbReference type="SAM" id="MobiDB-lite"/>
    </source>
</evidence>
<dbReference type="SUPFAM" id="SSF57850">
    <property type="entry name" value="RING/U-box"/>
    <property type="match status" value="1"/>
</dbReference>
<dbReference type="PROSITE" id="PS50089">
    <property type="entry name" value="ZF_RING_2"/>
    <property type="match status" value="1"/>
</dbReference>
<keyword evidence="20" id="KW-1185">Reference proteome</keyword>
<dbReference type="GO" id="GO:0061630">
    <property type="term" value="F:ubiquitin protein ligase activity"/>
    <property type="evidence" value="ECO:0007669"/>
    <property type="project" value="UniProtKB-EC"/>
</dbReference>
<evidence type="ECO:0000256" key="11">
    <source>
        <dbReference type="ARBA" id="ARBA00022824"/>
    </source>
</evidence>
<evidence type="ECO:0000256" key="3">
    <source>
        <dbReference type="ARBA" id="ARBA00004906"/>
    </source>
</evidence>
<evidence type="ECO:0000256" key="1">
    <source>
        <dbReference type="ARBA" id="ARBA00000900"/>
    </source>
</evidence>
<dbReference type="SMART" id="SM00184">
    <property type="entry name" value="RING"/>
    <property type="match status" value="1"/>
</dbReference>
<dbReference type="PANTHER" id="PTHR22763:SF184">
    <property type="entry name" value="E3 UBIQUITIN-PROTEIN LIGASE SYNOVIOLIN"/>
    <property type="match status" value="1"/>
</dbReference>
<dbReference type="Proteomes" id="UP000761534">
    <property type="component" value="Unassembled WGS sequence"/>
</dbReference>
<comment type="catalytic activity">
    <reaction evidence="1">
        <text>S-ubiquitinyl-[E2 ubiquitin-conjugating enzyme]-L-cysteine + [acceptor protein]-L-lysine = [E2 ubiquitin-conjugating enzyme]-L-cysteine + N(6)-ubiquitinyl-[acceptor protein]-L-lysine.</text>
        <dbReference type="EC" id="2.3.2.27"/>
    </reaction>
</comment>
<accession>A0A642V7G4</accession>
<evidence type="ECO:0000256" key="8">
    <source>
        <dbReference type="ARBA" id="ARBA00022723"/>
    </source>
</evidence>
<dbReference type="GO" id="GO:0036503">
    <property type="term" value="P:ERAD pathway"/>
    <property type="evidence" value="ECO:0007669"/>
    <property type="project" value="TreeGrafter"/>
</dbReference>
<evidence type="ECO:0000256" key="14">
    <source>
        <dbReference type="ARBA" id="ARBA00023136"/>
    </source>
</evidence>
<keyword evidence="8" id="KW-0479">Metal-binding</keyword>
<evidence type="ECO:0000256" key="15">
    <source>
        <dbReference type="PROSITE-ProRule" id="PRU00175"/>
    </source>
</evidence>
<feature type="transmembrane region" description="Helical" evidence="17">
    <location>
        <begin position="100"/>
        <end position="124"/>
    </location>
</feature>
<dbReference type="GO" id="GO:0043161">
    <property type="term" value="P:proteasome-mediated ubiquitin-dependent protein catabolic process"/>
    <property type="evidence" value="ECO:0007669"/>
    <property type="project" value="TreeGrafter"/>
</dbReference>
<feature type="compositionally biased region" description="Low complexity" evidence="16">
    <location>
        <begin position="370"/>
        <end position="379"/>
    </location>
</feature>
<dbReference type="GO" id="GO:0005789">
    <property type="term" value="C:endoplasmic reticulum membrane"/>
    <property type="evidence" value="ECO:0007669"/>
    <property type="project" value="UniProtKB-SubCell"/>
</dbReference>
<keyword evidence="9 15" id="KW-0863">Zinc-finger</keyword>
<comment type="similarity">
    <text evidence="4">Belongs to the HRD1 family.</text>
</comment>
<evidence type="ECO:0000313" key="19">
    <source>
        <dbReference type="EMBL" id="KAA8915689.1"/>
    </source>
</evidence>
<dbReference type="VEuPathDB" id="FungiDB:TRICI_002160"/>
<protein>
    <recommendedName>
        <fullName evidence="5">RING-type E3 ubiquitin transferase</fullName>
        <ecNumber evidence="5">2.3.2.27</ecNumber>
    </recommendedName>
</protein>
<dbReference type="EC" id="2.3.2.27" evidence="5"/>
<keyword evidence="7 17" id="KW-0812">Transmembrane</keyword>
<comment type="caution">
    <text evidence="19">The sequence shown here is derived from an EMBL/GenBank/DDBJ whole genome shotgun (WGS) entry which is preliminary data.</text>
</comment>
<proteinExistence type="inferred from homology"/>
<evidence type="ECO:0000256" key="13">
    <source>
        <dbReference type="ARBA" id="ARBA00022989"/>
    </source>
</evidence>
<dbReference type="AlphaFoldDB" id="A0A642V7G4"/>
<feature type="compositionally biased region" description="Low complexity" evidence="16">
    <location>
        <begin position="321"/>
        <end position="346"/>
    </location>
</feature>
<organism evidence="19 20">
    <name type="scientific">Trichomonascus ciferrii</name>
    <dbReference type="NCBI Taxonomy" id="44093"/>
    <lineage>
        <taxon>Eukaryota</taxon>
        <taxon>Fungi</taxon>
        <taxon>Dikarya</taxon>
        <taxon>Ascomycota</taxon>
        <taxon>Saccharomycotina</taxon>
        <taxon>Dipodascomycetes</taxon>
        <taxon>Dipodascales</taxon>
        <taxon>Trichomonascaceae</taxon>
        <taxon>Trichomonascus</taxon>
        <taxon>Trichomonascus ciferrii complex</taxon>
    </lineage>
</organism>
<keyword evidence="6" id="KW-0808">Transferase</keyword>
<gene>
    <name evidence="19" type="ORF">TRICI_002160</name>
</gene>
<keyword evidence="10" id="KW-0833">Ubl conjugation pathway</keyword>
<keyword evidence="12" id="KW-0862">Zinc</keyword>
<dbReference type="InterPro" id="IPR058051">
    <property type="entry name" value="Znf_RING_synoviolin"/>
</dbReference>
<comment type="subcellular location">
    <subcellularLocation>
        <location evidence="2">Endoplasmic reticulum membrane</location>
        <topology evidence="2">Multi-pass membrane protein</topology>
    </subcellularLocation>
</comment>
<feature type="compositionally biased region" description="Polar residues" evidence="16">
    <location>
        <begin position="428"/>
        <end position="438"/>
    </location>
</feature>
<dbReference type="InterPro" id="IPR013083">
    <property type="entry name" value="Znf_RING/FYVE/PHD"/>
</dbReference>
<sequence>MIVLVNMVLIVALVVGRGVQLVFFGPLRALELENLYERSWYALTETFLAMTIFRDDFNLEFASYFIVLTFMKVFHWICSDRVELIFQTAQPPTMVSKVRLWLALALFLALDIMFVRSCAAQLFINGPGVMVMFAFEFALLVNSAALSIGKYVLNQLEERYLLDHEDEDRWEKKSVCMFGLEVLSDVSRLLIYISFFVFMLKPYGPPIHVMRDVYMTAASFVGRIRDFVKFRRARMQMDELIADARAEDLVQETVCIVCREDMEIQSDHQPQRYVPKKLACGHVIHYGCLKSWLERSQRCPTCRGPVIGGDEPAASGGGWRAPTAATAAAAANPPPNATNGTAAANRSSRDSEADARRAEQPHVESGRNRPVPGDSVVVSSPGFKLPTGWAALRACQDEGGVYQVQLNNDTWATVESTTGPVGEEQPEVGSSSGHTQEQQQRHKEKTRQQPDANLQDTVSRLEARVARLETVQLRMEQVVDRLERLCTRVEPNDNDRDE</sequence>
<keyword evidence="14 17" id="KW-0472">Membrane</keyword>
<dbReference type="PANTHER" id="PTHR22763">
    <property type="entry name" value="RING ZINC FINGER PROTEIN"/>
    <property type="match status" value="1"/>
</dbReference>
<dbReference type="InterPro" id="IPR057992">
    <property type="entry name" value="TPR_SYVN1_N"/>
</dbReference>
<evidence type="ECO:0000256" key="6">
    <source>
        <dbReference type="ARBA" id="ARBA00022679"/>
    </source>
</evidence>
<dbReference type="GO" id="GO:0008270">
    <property type="term" value="F:zinc ion binding"/>
    <property type="evidence" value="ECO:0007669"/>
    <property type="project" value="UniProtKB-KW"/>
</dbReference>
<feature type="region of interest" description="Disordered" evidence="16">
    <location>
        <begin position="310"/>
        <end position="379"/>
    </location>
</feature>
<evidence type="ECO:0000313" key="20">
    <source>
        <dbReference type="Proteomes" id="UP000761534"/>
    </source>
</evidence>
<feature type="region of interest" description="Disordered" evidence="16">
    <location>
        <begin position="414"/>
        <end position="457"/>
    </location>
</feature>
<dbReference type="Pfam" id="PF13639">
    <property type="entry name" value="zf-RING_2"/>
    <property type="match status" value="1"/>
</dbReference>
<evidence type="ECO:0000259" key="18">
    <source>
        <dbReference type="PROSITE" id="PS50089"/>
    </source>
</evidence>
<dbReference type="InterPro" id="IPR001841">
    <property type="entry name" value="Znf_RING"/>
</dbReference>
<evidence type="ECO:0000256" key="2">
    <source>
        <dbReference type="ARBA" id="ARBA00004477"/>
    </source>
</evidence>
<dbReference type="OrthoDB" id="7759664at2759"/>
<evidence type="ECO:0000256" key="12">
    <source>
        <dbReference type="ARBA" id="ARBA00022833"/>
    </source>
</evidence>
<feature type="transmembrane region" description="Helical" evidence="17">
    <location>
        <begin position="174"/>
        <end position="200"/>
    </location>
</feature>
<evidence type="ECO:0000256" key="7">
    <source>
        <dbReference type="ARBA" id="ARBA00022692"/>
    </source>
</evidence>
<dbReference type="EMBL" id="SWFS01000150">
    <property type="protein sequence ID" value="KAA8915689.1"/>
    <property type="molecule type" value="Genomic_DNA"/>
</dbReference>
<name>A0A642V7G4_9ASCO</name>
<keyword evidence="13 17" id="KW-1133">Transmembrane helix</keyword>
<keyword evidence="11" id="KW-0256">Endoplasmic reticulum</keyword>
<dbReference type="Pfam" id="PF25563">
    <property type="entry name" value="TPR_SYVN1_N"/>
    <property type="match status" value="1"/>
</dbReference>
<comment type="pathway">
    <text evidence="3">Protein modification; protein ubiquitination.</text>
</comment>
<feature type="domain" description="RING-type" evidence="18">
    <location>
        <begin position="255"/>
        <end position="303"/>
    </location>
</feature>
<evidence type="ECO:0000256" key="4">
    <source>
        <dbReference type="ARBA" id="ARBA00010089"/>
    </source>
</evidence>
<feature type="compositionally biased region" description="Basic and acidic residues" evidence="16">
    <location>
        <begin position="347"/>
        <end position="367"/>
    </location>
</feature>
<feature type="transmembrane region" description="Helical" evidence="17">
    <location>
        <begin position="130"/>
        <end position="153"/>
    </location>
</feature>
<dbReference type="Gene3D" id="3.30.40.10">
    <property type="entry name" value="Zinc/RING finger domain, C3HC4 (zinc finger)"/>
    <property type="match status" value="1"/>
</dbReference>
<evidence type="ECO:0000256" key="10">
    <source>
        <dbReference type="ARBA" id="ARBA00022786"/>
    </source>
</evidence>
<dbReference type="CDD" id="cd16479">
    <property type="entry name" value="RING-H2_synoviolin"/>
    <property type="match status" value="1"/>
</dbReference>
<feature type="transmembrane region" description="Helical" evidence="17">
    <location>
        <begin position="61"/>
        <end position="79"/>
    </location>
</feature>
<reference evidence="19" key="1">
    <citation type="journal article" date="2019" name="G3 (Bethesda)">
        <title>Genome Assemblies of Two Rare Opportunistic Yeast Pathogens: Diutina rugosa (syn. Candida rugosa) and Trichomonascus ciferrii (syn. Candida ciferrii).</title>
        <authorList>
            <person name="Mixao V."/>
            <person name="Saus E."/>
            <person name="Hansen A.P."/>
            <person name="Lass-Florl C."/>
            <person name="Gabaldon T."/>
        </authorList>
    </citation>
    <scope>NUCLEOTIDE SEQUENCE</scope>
    <source>
        <strain evidence="19">CBS 4856</strain>
    </source>
</reference>
<dbReference type="InterPro" id="IPR050731">
    <property type="entry name" value="HRD1_E3_ubiq-ligases"/>
</dbReference>